<dbReference type="InterPro" id="IPR000008">
    <property type="entry name" value="C2_dom"/>
</dbReference>
<dbReference type="SMART" id="SM00239">
    <property type="entry name" value="C2"/>
    <property type="match status" value="1"/>
</dbReference>
<dbReference type="SUPFAM" id="SSF49562">
    <property type="entry name" value="C2 domain (Calcium/lipid-binding domain, CaLB)"/>
    <property type="match status" value="1"/>
</dbReference>
<reference evidence="2" key="1">
    <citation type="journal article" date="2008" name="BMC Genomics">
        <title>A conifer genomics resource of 200,000 spruce (Picea spp.) ESTs and 6,464 high-quality, sequence-finished full-length cDNAs for Sitka spruce (Picea sitchensis).</title>
        <authorList>
            <person name="Ralph S.G."/>
            <person name="Chun H.J."/>
            <person name="Kolosova N."/>
            <person name="Cooper D."/>
            <person name="Oddy C."/>
            <person name="Ritland C.E."/>
            <person name="Kirkpatrick R."/>
            <person name="Moore R."/>
            <person name="Barber S."/>
            <person name="Holt R.A."/>
            <person name="Jones S.J."/>
            <person name="Marra M.A."/>
            <person name="Douglas C.J."/>
            <person name="Ritland K."/>
            <person name="Bohlmann J."/>
        </authorList>
    </citation>
    <scope>NUCLEOTIDE SEQUENCE</scope>
    <source>
        <tissue evidence="2">Bark</tissue>
    </source>
</reference>
<protein>
    <recommendedName>
        <fullName evidence="1">C2 domain-containing protein</fullName>
    </recommendedName>
</protein>
<dbReference type="OMA" id="TIARKFH"/>
<evidence type="ECO:0000259" key="1">
    <source>
        <dbReference type="PROSITE" id="PS50004"/>
    </source>
</evidence>
<accession>A9NR23</accession>
<organism evidence="2">
    <name type="scientific">Picea sitchensis</name>
    <name type="common">Sitka spruce</name>
    <name type="synonym">Pinus sitchensis</name>
    <dbReference type="NCBI Taxonomy" id="3332"/>
    <lineage>
        <taxon>Eukaryota</taxon>
        <taxon>Viridiplantae</taxon>
        <taxon>Streptophyta</taxon>
        <taxon>Embryophyta</taxon>
        <taxon>Tracheophyta</taxon>
        <taxon>Spermatophyta</taxon>
        <taxon>Pinopsida</taxon>
        <taxon>Pinidae</taxon>
        <taxon>Conifers I</taxon>
        <taxon>Pinales</taxon>
        <taxon>Pinaceae</taxon>
        <taxon>Picea</taxon>
    </lineage>
</organism>
<evidence type="ECO:0000313" key="2">
    <source>
        <dbReference type="EMBL" id="ABK23084.1"/>
    </source>
</evidence>
<dbReference type="PANTHER" id="PTHR46220:SF1">
    <property type="entry name" value="ADP-RIBOSYLATION FACTOR GTPASE-ACTIVATING PROTEIN AGD12"/>
    <property type="match status" value="1"/>
</dbReference>
<dbReference type="GO" id="GO:0005543">
    <property type="term" value="F:phospholipid binding"/>
    <property type="evidence" value="ECO:0007669"/>
    <property type="project" value="InterPro"/>
</dbReference>
<name>A9NR23_PICSI</name>
<dbReference type="EMBL" id="EF083749">
    <property type="protein sequence ID" value="ABK23084.1"/>
    <property type="molecule type" value="mRNA"/>
</dbReference>
<feature type="domain" description="C2" evidence="1">
    <location>
        <begin position="1"/>
        <end position="107"/>
    </location>
</feature>
<dbReference type="PANTHER" id="PTHR46220">
    <property type="entry name" value="ADP-RIBOSYLATION FACTOR GTPASE-ACTIVATING PROTEIN AGD12"/>
    <property type="match status" value="1"/>
</dbReference>
<dbReference type="AlphaFoldDB" id="A9NR23"/>
<proteinExistence type="evidence at transcript level"/>
<dbReference type="PROSITE" id="PS50004">
    <property type="entry name" value="C2"/>
    <property type="match status" value="1"/>
</dbReference>
<dbReference type="CDD" id="cd04038">
    <property type="entry name" value="C2_ArfGAP"/>
    <property type="match status" value="1"/>
</dbReference>
<sequence>MDSQYIGLLKVAVIRGTNLVATNFMNNSTDPYVVVSLGNQTVKTRTVKRNLNPEWDDELTVGVPSPTAQLKVEVMDKDIFSKDEFLGEAIVDLEPFVTIARKFHVETMSNNMRDHKKVKEIGRVLTSQHSELVKDSPIFYKGGKIQQKLHLKLNDIKSGEIEIEFTWVHIN</sequence>
<dbReference type="GO" id="GO:0005096">
    <property type="term" value="F:GTPase activator activity"/>
    <property type="evidence" value="ECO:0007669"/>
    <property type="project" value="InterPro"/>
</dbReference>
<dbReference type="Pfam" id="PF00168">
    <property type="entry name" value="C2"/>
    <property type="match status" value="1"/>
</dbReference>
<dbReference type="InterPro" id="IPR044518">
    <property type="entry name" value="ARF_GAP_AGD11/12/13"/>
</dbReference>
<dbReference type="InterPro" id="IPR035892">
    <property type="entry name" value="C2_domain_sf"/>
</dbReference>
<dbReference type="Gene3D" id="2.60.40.150">
    <property type="entry name" value="C2 domain"/>
    <property type="match status" value="1"/>
</dbReference>